<evidence type="ECO:0000313" key="1">
    <source>
        <dbReference type="EMBL" id="MCG0069046.1"/>
    </source>
</evidence>
<sequence>MLVKWIRCTVVDRRGFERGQRKWAGLLGEPGFR</sequence>
<dbReference type="EMBL" id="JAKKZF010000285">
    <property type="protein sequence ID" value="MCG0069046.1"/>
    <property type="molecule type" value="Genomic_DNA"/>
</dbReference>
<comment type="caution">
    <text evidence="1">The sequence shown here is derived from an EMBL/GenBank/DDBJ whole genome shotgun (WGS) entry which is preliminary data.</text>
</comment>
<accession>A0ABS9JTY4</accession>
<reference evidence="1 2" key="1">
    <citation type="submission" date="2022-01" db="EMBL/GenBank/DDBJ databases">
        <title>Draft Genome Sequences of Seven Type Strains of the Genus Streptomyces.</title>
        <authorList>
            <person name="Aziz S."/>
            <person name="Coretto E."/>
            <person name="Chronakova A."/>
            <person name="Sproer C."/>
            <person name="Huber K."/>
            <person name="Nouioui I."/>
            <person name="Gross H."/>
        </authorList>
    </citation>
    <scope>NUCLEOTIDE SEQUENCE [LARGE SCALE GENOMIC DNA]</scope>
    <source>
        <strain evidence="1 2">DSM 41685</strain>
    </source>
</reference>
<protein>
    <submittedName>
        <fullName evidence="1">YdbC family protein</fullName>
    </submittedName>
</protein>
<organism evidence="1 2">
    <name type="scientific">Streptomyces tricolor</name>
    <dbReference type="NCBI Taxonomy" id="68277"/>
    <lineage>
        <taxon>Bacteria</taxon>
        <taxon>Bacillati</taxon>
        <taxon>Actinomycetota</taxon>
        <taxon>Actinomycetes</taxon>
        <taxon>Kitasatosporales</taxon>
        <taxon>Streptomycetaceae</taxon>
        <taxon>Streptomyces</taxon>
        <taxon>Streptomyces violaceoruber group</taxon>
    </lineage>
</organism>
<evidence type="ECO:0000313" key="2">
    <source>
        <dbReference type="Proteomes" id="UP001299012"/>
    </source>
</evidence>
<proteinExistence type="predicted"/>
<dbReference type="Proteomes" id="UP001299012">
    <property type="component" value="Unassembled WGS sequence"/>
</dbReference>
<feature type="non-terminal residue" evidence="1">
    <location>
        <position position="33"/>
    </location>
</feature>
<name>A0ABS9JTY4_9ACTN</name>
<gene>
    <name evidence="1" type="ORF">L0F81_38265</name>
</gene>
<keyword evidence="2" id="KW-1185">Reference proteome</keyword>